<dbReference type="EMBL" id="JAARMV010000002">
    <property type="protein sequence ID" value="MBC2372187.1"/>
    <property type="molecule type" value="Genomic_DNA"/>
</dbReference>
<keyword evidence="5 9" id="KW-0547">Nucleotide-binding</keyword>
<dbReference type="NCBIfam" id="TIGR00487">
    <property type="entry name" value="IF-2"/>
    <property type="match status" value="1"/>
</dbReference>
<reference evidence="13 14" key="1">
    <citation type="submission" date="2020-03" db="EMBL/GenBank/DDBJ databases">
        <title>Soil Listeria distribution.</title>
        <authorList>
            <person name="Liao J."/>
            <person name="Wiedmann M."/>
        </authorList>
    </citation>
    <scope>NUCLEOTIDE SEQUENCE [LARGE SCALE GENOMIC DNA]</scope>
    <source>
        <strain evidence="13 14">FSL L7-1850</strain>
    </source>
</reference>
<gene>
    <name evidence="9 13" type="primary">infB</name>
    <name evidence="13" type="ORF">HBP98_09265</name>
</gene>
<evidence type="ECO:0000256" key="11">
    <source>
        <dbReference type="SAM" id="MobiDB-lite"/>
    </source>
</evidence>
<evidence type="ECO:0000256" key="4">
    <source>
        <dbReference type="ARBA" id="ARBA00022540"/>
    </source>
</evidence>
<dbReference type="PANTHER" id="PTHR43381">
    <property type="entry name" value="TRANSLATION INITIATION FACTOR IF-2-RELATED"/>
    <property type="match status" value="1"/>
</dbReference>
<dbReference type="InterPro" id="IPR053905">
    <property type="entry name" value="EF-G-like_DII"/>
</dbReference>
<evidence type="ECO:0000313" key="13">
    <source>
        <dbReference type="EMBL" id="MBC2372187.1"/>
    </source>
</evidence>
<feature type="region of interest" description="Disordered" evidence="11">
    <location>
        <begin position="46"/>
        <end position="183"/>
    </location>
</feature>
<feature type="binding site" evidence="9">
    <location>
        <begin position="378"/>
        <end position="381"/>
    </location>
    <ligand>
        <name>GTP</name>
        <dbReference type="ChEBI" id="CHEBI:37565"/>
    </ligand>
</feature>
<feature type="compositionally biased region" description="Low complexity" evidence="11">
    <location>
        <begin position="87"/>
        <end position="98"/>
    </location>
</feature>
<comment type="caution">
    <text evidence="13">The sequence shown here is derived from an EMBL/GenBank/DDBJ whole genome shotgun (WGS) entry which is preliminary data.</text>
</comment>
<dbReference type="CDD" id="cd01887">
    <property type="entry name" value="IF2_eIF5B"/>
    <property type="match status" value="1"/>
</dbReference>
<dbReference type="Proteomes" id="UP000546244">
    <property type="component" value="Unassembled WGS sequence"/>
</dbReference>
<comment type="subcellular location">
    <subcellularLocation>
        <location evidence="9">Cytoplasm</location>
    </subcellularLocation>
</comment>
<dbReference type="InterPro" id="IPR036925">
    <property type="entry name" value="TIF_IF2_dom3_sf"/>
</dbReference>
<organism evidence="13 14">
    <name type="scientific">Listeria booriae</name>
    <dbReference type="NCBI Taxonomy" id="1552123"/>
    <lineage>
        <taxon>Bacteria</taxon>
        <taxon>Bacillati</taxon>
        <taxon>Bacillota</taxon>
        <taxon>Bacilli</taxon>
        <taxon>Bacillales</taxon>
        <taxon>Listeriaceae</taxon>
        <taxon>Listeria</taxon>
    </lineage>
</organism>
<evidence type="ECO:0000313" key="14">
    <source>
        <dbReference type="Proteomes" id="UP000546244"/>
    </source>
</evidence>
<dbReference type="FunFam" id="2.40.30.10:FF:000008">
    <property type="entry name" value="Translation initiation factor IF-2"/>
    <property type="match status" value="1"/>
</dbReference>
<evidence type="ECO:0000256" key="3">
    <source>
        <dbReference type="ARBA" id="ARBA00022490"/>
    </source>
</evidence>
<evidence type="ECO:0000256" key="10">
    <source>
        <dbReference type="RuleBase" id="RU000644"/>
    </source>
</evidence>
<evidence type="ECO:0000259" key="12">
    <source>
        <dbReference type="PROSITE" id="PS51722"/>
    </source>
</evidence>
<keyword evidence="4 9" id="KW-0396">Initiation factor</keyword>
<dbReference type="FunFam" id="3.40.50.10050:FF:000001">
    <property type="entry name" value="Translation initiation factor IF-2"/>
    <property type="match status" value="1"/>
</dbReference>
<keyword evidence="7 9" id="KW-0342">GTP-binding</keyword>
<dbReference type="Gene3D" id="3.40.50.10050">
    <property type="entry name" value="Translation initiation factor IF- 2, domain 3"/>
    <property type="match status" value="1"/>
</dbReference>
<feature type="compositionally biased region" description="Polar residues" evidence="11">
    <location>
        <begin position="108"/>
        <end position="126"/>
    </location>
</feature>
<dbReference type="InterPro" id="IPR000178">
    <property type="entry name" value="TF_IF2_bacterial-like"/>
</dbReference>
<sequence>MSKVRVYEYAKEHQLPSKKVIETLQGLGVEVANHMSTINENALRQLDKTLLGPKKESAAPSSQPKATNEAGQSKGSNKPNMNDKTNQSKPNNNSKPSQGGNKPAASANKPSGGNTQGGANRPNNNSGAQNRPGGNNAGGGNRNNQGGNRNNNQNRGRKNNTKYKGKRNHSTVPPTPPKPKELPEKIVFSESLTVGELARKLYREPSEIIKKLFMLGVVATINQVLDKDAIELICGEYGVEVEEEIKVDITDLDVYFEEATEEDKGKEVERPAVVTIMGHVDHGKTTLLDSLRNTKVTLGEAGGITQHIGAYQLEVHDKKITFLDTPGHAAFTTMRARGARITDITILVVAADDGVMPQTIEAINHAKAADVPIIVAVNKIDKPQANPDRVMQELTEYELVPEAWGGDTIFVPISAKFGEGLDNLLEMILLVSEVEELRANPDRLAIGSVIEAELDKGRGSVATLLVQDGTLKVGDPIVVGNTFGRVRAMVNDLGRRVKKVGPSTPVEITGLSDVPQAGDRFVVFEDEKTARSVGESRASRAVVEQRSATNRVSLENLFEHMKAGEMKEVNVIIKADVQGSVEALAASLRKIEVEGVNVKIIHTSVGAINESDITLAAASNAIVIGFNVRPTTQAREGAENEGVDIRLHRVIYKAIDEIEAAMKGMLDPEFQEKIIGQAQVRQTINVSKIGTIAGCYVTDGKITRDSGVRIIRDGIVVFEGEIATLKRFKDDAKEVAKGFECGITIEKFNDIKEDDVIEAYIMEEIERK</sequence>
<feature type="compositionally biased region" description="Low complexity" evidence="11">
    <location>
        <begin position="142"/>
        <end position="154"/>
    </location>
</feature>
<dbReference type="PROSITE" id="PS01176">
    <property type="entry name" value="IF2"/>
    <property type="match status" value="1"/>
</dbReference>
<dbReference type="InterPro" id="IPR005225">
    <property type="entry name" value="Small_GTP-bd"/>
</dbReference>
<feature type="region of interest" description="G-domain" evidence="9">
    <location>
        <begin position="272"/>
        <end position="420"/>
    </location>
</feature>
<dbReference type="HAMAP" id="MF_00100_B">
    <property type="entry name" value="IF_2_B"/>
    <property type="match status" value="1"/>
</dbReference>
<dbReference type="InterPro" id="IPR027417">
    <property type="entry name" value="P-loop_NTPase"/>
</dbReference>
<evidence type="ECO:0000256" key="2">
    <source>
        <dbReference type="ARBA" id="ARBA00020675"/>
    </source>
</evidence>
<dbReference type="Gene3D" id="2.40.30.10">
    <property type="entry name" value="Translation factors"/>
    <property type="match status" value="2"/>
</dbReference>
<evidence type="ECO:0000256" key="6">
    <source>
        <dbReference type="ARBA" id="ARBA00022917"/>
    </source>
</evidence>
<evidence type="ECO:0000256" key="8">
    <source>
        <dbReference type="ARBA" id="ARBA00025162"/>
    </source>
</evidence>
<dbReference type="GO" id="GO:0005829">
    <property type="term" value="C:cytosol"/>
    <property type="evidence" value="ECO:0007669"/>
    <property type="project" value="TreeGrafter"/>
</dbReference>
<evidence type="ECO:0000256" key="1">
    <source>
        <dbReference type="ARBA" id="ARBA00007733"/>
    </source>
</evidence>
<feature type="compositionally biased region" description="Basic residues" evidence="11">
    <location>
        <begin position="155"/>
        <end position="169"/>
    </location>
</feature>
<dbReference type="RefSeq" id="WP_185379427.1">
    <property type="nucleotide sequence ID" value="NZ_JAARMV010000002.1"/>
</dbReference>
<dbReference type="GO" id="GO:0003924">
    <property type="term" value="F:GTPase activity"/>
    <property type="evidence" value="ECO:0007669"/>
    <property type="project" value="UniProtKB-UniRule"/>
</dbReference>
<dbReference type="InterPro" id="IPR009000">
    <property type="entry name" value="Transl_B-barrel_sf"/>
</dbReference>
<dbReference type="Gene3D" id="3.40.50.300">
    <property type="entry name" value="P-loop containing nucleotide triphosphate hydrolases"/>
    <property type="match status" value="1"/>
</dbReference>
<evidence type="ECO:0000256" key="9">
    <source>
        <dbReference type="HAMAP-Rule" id="MF_00100"/>
    </source>
</evidence>
<dbReference type="PROSITE" id="PS51722">
    <property type="entry name" value="G_TR_2"/>
    <property type="match status" value="1"/>
</dbReference>
<dbReference type="InterPro" id="IPR000795">
    <property type="entry name" value="T_Tr_GTP-bd_dom"/>
</dbReference>
<proteinExistence type="inferred from homology"/>
<dbReference type="InterPro" id="IPR006847">
    <property type="entry name" value="IF2_N"/>
</dbReference>
<evidence type="ECO:0000256" key="5">
    <source>
        <dbReference type="ARBA" id="ARBA00022741"/>
    </source>
</evidence>
<dbReference type="CDD" id="cd03692">
    <property type="entry name" value="mtIF2_IVc"/>
    <property type="match status" value="1"/>
</dbReference>
<dbReference type="PANTHER" id="PTHR43381:SF5">
    <property type="entry name" value="TR-TYPE G DOMAIN-CONTAINING PROTEIN"/>
    <property type="match status" value="1"/>
</dbReference>
<protein>
    <recommendedName>
        <fullName evidence="2 9">Translation initiation factor IF-2</fullName>
    </recommendedName>
</protein>
<dbReference type="SUPFAM" id="SSF52540">
    <property type="entry name" value="P-loop containing nucleoside triphosphate hydrolases"/>
    <property type="match status" value="1"/>
</dbReference>
<evidence type="ECO:0000256" key="7">
    <source>
        <dbReference type="ARBA" id="ARBA00023134"/>
    </source>
</evidence>
<keyword evidence="3 9" id="KW-0963">Cytoplasm</keyword>
<dbReference type="Pfam" id="PF11987">
    <property type="entry name" value="IF-2"/>
    <property type="match status" value="1"/>
</dbReference>
<feature type="binding site" evidence="9">
    <location>
        <begin position="278"/>
        <end position="285"/>
    </location>
    <ligand>
        <name>GTP</name>
        <dbReference type="ChEBI" id="CHEBI:37565"/>
    </ligand>
</feature>
<dbReference type="SUPFAM" id="SSF50447">
    <property type="entry name" value="Translation proteins"/>
    <property type="match status" value="2"/>
</dbReference>
<dbReference type="Gene3D" id="1.10.10.2480">
    <property type="match status" value="1"/>
</dbReference>
<dbReference type="InterPro" id="IPR044145">
    <property type="entry name" value="IF2_II"/>
</dbReference>
<dbReference type="Pfam" id="PF00009">
    <property type="entry name" value="GTP_EFTU"/>
    <property type="match status" value="1"/>
</dbReference>
<comment type="function">
    <text evidence="8 9 10">One of the essential components for the initiation of protein synthesis. Protects formylmethionyl-tRNA from spontaneous hydrolysis and promotes its binding to the 30S ribosomal subunits. Also involved in the hydrolysis of GTP during the formation of the 70S ribosomal complex.</text>
</comment>
<dbReference type="AlphaFoldDB" id="A0A7X1A6K1"/>
<dbReference type="Pfam" id="PF22042">
    <property type="entry name" value="EF-G_D2"/>
    <property type="match status" value="1"/>
</dbReference>
<feature type="domain" description="Tr-type G" evidence="12">
    <location>
        <begin position="269"/>
        <end position="438"/>
    </location>
</feature>
<feature type="binding site" evidence="9">
    <location>
        <begin position="324"/>
        <end position="328"/>
    </location>
    <ligand>
        <name>GTP</name>
        <dbReference type="ChEBI" id="CHEBI:37565"/>
    </ligand>
</feature>
<dbReference type="NCBIfam" id="TIGR00231">
    <property type="entry name" value="small_GTP"/>
    <property type="match status" value="1"/>
</dbReference>
<dbReference type="Pfam" id="PF04760">
    <property type="entry name" value="IF2_N"/>
    <property type="match status" value="2"/>
</dbReference>
<dbReference type="GO" id="GO:0003743">
    <property type="term" value="F:translation initiation factor activity"/>
    <property type="evidence" value="ECO:0007669"/>
    <property type="project" value="UniProtKB-UniRule"/>
</dbReference>
<dbReference type="InterPro" id="IPR015760">
    <property type="entry name" value="TIF_IF2"/>
</dbReference>
<dbReference type="GO" id="GO:0005525">
    <property type="term" value="F:GTP binding"/>
    <property type="evidence" value="ECO:0007669"/>
    <property type="project" value="UniProtKB-KW"/>
</dbReference>
<comment type="similarity">
    <text evidence="1 9 10">Belongs to the TRAFAC class translation factor GTPase superfamily. Classic translation factor GTPase family. IF-2 subfamily.</text>
</comment>
<dbReference type="SUPFAM" id="SSF52156">
    <property type="entry name" value="Initiation factor IF2/eIF5b, domain 3"/>
    <property type="match status" value="1"/>
</dbReference>
<dbReference type="CDD" id="cd03702">
    <property type="entry name" value="IF2_mtIF2_II"/>
    <property type="match status" value="1"/>
</dbReference>
<name>A0A7X1A6K1_9LIST</name>
<dbReference type="InterPro" id="IPR023115">
    <property type="entry name" value="TIF_IF2_dom3"/>
</dbReference>
<accession>A0A7X1A6K1</accession>
<feature type="compositionally biased region" description="Polar residues" evidence="11">
    <location>
        <begin position="59"/>
        <end position="85"/>
    </location>
</feature>
<dbReference type="FunFam" id="2.40.30.10:FF:000007">
    <property type="entry name" value="Translation initiation factor IF-2"/>
    <property type="match status" value="1"/>
</dbReference>
<keyword evidence="6 9" id="KW-0648">Protein biosynthesis</keyword>
<dbReference type="FunFam" id="3.40.50.300:FF:000019">
    <property type="entry name" value="Translation initiation factor IF-2"/>
    <property type="match status" value="1"/>
</dbReference>